<feature type="compositionally biased region" description="Polar residues" evidence="1">
    <location>
        <begin position="35"/>
        <end position="52"/>
    </location>
</feature>
<feature type="region of interest" description="Disordered" evidence="1">
    <location>
        <begin position="114"/>
        <end position="136"/>
    </location>
</feature>
<dbReference type="Proteomes" id="UP000095300">
    <property type="component" value="Unassembled WGS sequence"/>
</dbReference>
<evidence type="ECO:0000313" key="4">
    <source>
        <dbReference type="Proteomes" id="UP000095300"/>
    </source>
</evidence>
<organism evidence="3 4">
    <name type="scientific">Stomoxys calcitrans</name>
    <name type="common">Stable fly</name>
    <name type="synonym">Conops calcitrans</name>
    <dbReference type="NCBI Taxonomy" id="35570"/>
    <lineage>
        <taxon>Eukaryota</taxon>
        <taxon>Metazoa</taxon>
        <taxon>Ecdysozoa</taxon>
        <taxon>Arthropoda</taxon>
        <taxon>Hexapoda</taxon>
        <taxon>Insecta</taxon>
        <taxon>Pterygota</taxon>
        <taxon>Neoptera</taxon>
        <taxon>Endopterygota</taxon>
        <taxon>Diptera</taxon>
        <taxon>Brachycera</taxon>
        <taxon>Muscomorpha</taxon>
        <taxon>Muscoidea</taxon>
        <taxon>Muscidae</taxon>
        <taxon>Stomoxys</taxon>
    </lineage>
</organism>
<feature type="region of interest" description="Disordered" evidence="1">
    <location>
        <begin position="1"/>
        <end position="102"/>
    </location>
</feature>
<proteinExistence type="predicted"/>
<keyword evidence="4" id="KW-1185">Reference proteome</keyword>
<dbReference type="VEuPathDB" id="VectorBase:SCAU010801"/>
<feature type="compositionally biased region" description="Low complexity" evidence="1">
    <location>
        <begin position="53"/>
        <end position="63"/>
    </location>
</feature>
<dbReference type="EnsemblMetazoa" id="SCAU010801-RA">
    <property type="protein sequence ID" value="SCAU010801-PA"/>
    <property type="gene ID" value="SCAU010801"/>
</dbReference>
<protein>
    <submittedName>
        <fullName evidence="3">Uncharacterized protein</fullName>
    </submittedName>
</protein>
<gene>
    <name evidence="3" type="primary">106092766</name>
</gene>
<keyword evidence="2" id="KW-0812">Transmembrane</keyword>
<name>A0A1I8PST7_STOCA</name>
<keyword evidence="2" id="KW-0472">Membrane</keyword>
<sequence length="330" mass="35760">MNDYWHIPRASLSPSSASSAVSSASSTQRSHRTHTNTSKLTPTHYRYQTSPTAAAAAASASSLSHHHHRPQHHRQQGGGRSTSSSTSSSKRDSGMNSSPHYQPHANALMVANNKRGSRSSQGSNDSNNSTRSAASGSLLLTAANLERMTEIHRKQEKHQNRQQYHNQLQPTAAPTTTTIPPSVYSANLIHAATRGARDYQLATVEYNEWNGARRATPLAGDHVDHAAASMGGNHTTTNNNNSNAVIDIDPNLNFIKTKDLDTVSIASSMHFTMVNGEAGANKKTKKGLCDRGRQVTVLIISMSTIFLLLIMGMVYALETKKPKSKPESRT</sequence>
<feature type="compositionally biased region" description="Basic residues" evidence="1">
    <location>
        <begin position="64"/>
        <end position="75"/>
    </location>
</feature>
<feature type="compositionally biased region" description="Polar residues" evidence="1">
    <location>
        <begin position="118"/>
        <end position="128"/>
    </location>
</feature>
<feature type="compositionally biased region" description="Low complexity" evidence="1">
    <location>
        <begin position="10"/>
        <end position="26"/>
    </location>
</feature>
<accession>A0A1I8PST7</accession>
<keyword evidence="2" id="KW-1133">Transmembrane helix</keyword>
<feature type="transmembrane region" description="Helical" evidence="2">
    <location>
        <begin position="295"/>
        <end position="317"/>
    </location>
</feature>
<dbReference type="AlphaFoldDB" id="A0A1I8PST7"/>
<evidence type="ECO:0000256" key="1">
    <source>
        <dbReference type="SAM" id="MobiDB-lite"/>
    </source>
</evidence>
<dbReference type="OrthoDB" id="8195120at2759"/>
<evidence type="ECO:0000256" key="2">
    <source>
        <dbReference type="SAM" id="Phobius"/>
    </source>
</evidence>
<reference evidence="3" key="1">
    <citation type="submission" date="2020-05" db="UniProtKB">
        <authorList>
            <consortium name="EnsemblMetazoa"/>
        </authorList>
    </citation>
    <scope>IDENTIFICATION</scope>
    <source>
        <strain evidence="3">USDA</strain>
    </source>
</reference>
<evidence type="ECO:0000313" key="3">
    <source>
        <dbReference type="EnsemblMetazoa" id="SCAU010801-PA"/>
    </source>
</evidence>